<dbReference type="STRING" id="36745.CLSAP_45880"/>
<keyword evidence="3" id="KW-0804">Transcription</keyword>
<dbReference type="Gene3D" id="3.40.50.10490">
    <property type="entry name" value="Glucose-6-phosphate isomerase like protein, domain 1"/>
    <property type="match status" value="1"/>
</dbReference>
<evidence type="ECO:0000313" key="6">
    <source>
        <dbReference type="EMBL" id="AGF58574.1"/>
    </source>
</evidence>
<dbReference type="CDD" id="cd05013">
    <property type="entry name" value="SIS_RpiR"/>
    <property type="match status" value="1"/>
</dbReference>
<evidence type="ECO:0000259" key="5">
    <source>
        <dbReference type="PROSITE" id="PS51464"/>
    </source>
</evidence>
<evidence type="ECO:0000256" key="1">
    <source>
        <dbReference type="ARBA" id="ARBA00023015"/>
    </source>
</evidence>
<dbReference type="InterPro" id="IPR000281">
    <property type="entry name" value="HTH_RpiR"/>
</dbReference>
<dbReference type="Pfam" id="PF01380">
    <property type="entry name" value="SIS"/>
    <property type="match status" value="1"/>
</dbReference>
<evidence type="ECO:0000256" key="3">
    <source>
        <dbReference type="ARBA" id="ARBA00023163"/>
    </source>
</evidence>
<sequence>MLDITKLFGDIKLTTLEESVITYILTNLDSCMEEGIRGIAKKTYTSTSTIMRLSKKLGYNGFVELVYSLKLKLSTEDSSEFINAIENKQIFATNYENAVDDFIDYIEKGNILISGEGFSELVSKYMYMKLLVLGKKSVLSTFIDFDILFDNHVETIYSVMLISKSGEGGHCVKTCMLAKERNLKVISFTGNAQSTLAKNSDITFIIPDCEKLDNDNYYPNPFFGYCIETFELVIYKYFSKYNVKPRTSKNT</sequence>
<dbReference type="PANTHER" id="PTHR30514">
    <property type="entry name" value="GLUCOKINASE"/>
    <property type="match status" value="1"/>
</dbReference>
<feature type="domain" description="HTH rpiR-type" evidence="4">
    <location>
        <begin position="1"/>
        <end position="76"/>
    </location>
</feature>
<dbReference type="PROSITE" id="PS51464">
    <property type="entry name" value="SIS"/>
    <property type="match status" value="1"/>
</dbReference>
<keyword evidence="7" id="KW-1185">Reference proteome</keyword>
<dbReference type="GO" id="GO:0003677">
    <property type="term" value="F:DNA binding"/>
    <property type="evidence" value="ECO:0007669"/>
    <property type="project" value="UniProtKB-KW"/>
</dbReference>
<organism evidence="6 7">
    <name type="scientific">Clostridium saccharoperbutylacetonicum N1-4(HMT)</name>
    <dbReference type="NCBI Taxonomy" id="931276"/>
    <lineage>
        <taxon>Bacteria</taxon>
        <taxon>Bacillati</taxon>
        <taxon>Bacillota</taxon>
        <taxon>Clostridia</taxon>
        <taxon>Eubacteriales</taxon>
        <taxon>Clostridiaceae</taxon>
        <taxon>Clostridium</taxon>
    </lineage>
</organism>
<evidence type="ECO:0000313" key="7">
    <source>
        <dbReference type="Proteomes" id="UP000011728"/>
    </source>
</evidence>
<keyword evidence="2" id="KW-0238">DNA-binding</keyword>
<dbReference type="InterPro" id="IPR047640">
    <property type="entry name" value="RpiR-like"/>
</dbReference>
<dbReference type="GO" id="GO:0097367">
    <property type="term" value="F:carbohydrate derivative binding"/>
    <property type="evidence" value="ECO:0007669"/>
    <property type="project" value="InterPro"/>
</dbReference>
<dbReference type="eggNOG" id="COG1737">
    <property type="taxonomic scope" value="Bacteria"/>
</dbReference>
<dbReference type="Pfam" id="PF01418">
    <property type="entry name" value="HTH_6"/>
    <property type="match status" value="1"/>
</dbReference>
<protein>
    <submittedName>
        <fullName evidence="6">Transcriptional regulator, RpiR family</fullName>
    </submittedName>
</protein>
<reference evidence="6 7" key="1">
    <citation type="submission" date="2013-02" db="EMBL/GenBank/DDBJ databases">
        <title>Genome sequence of Clostridium saccharoperbutylacetonicum N1-4(HMT).</title>
        <authorList>
            <person name="Poehlein A."/>
            <person name="Daniel R."/>
        </authorList>
    </citation>
    <scope>NUCLEOTIDE SEQUENCE [LARGE SCALE GENOMIC DNA]</scope>
    <source>
        <strain evidence="7">N1-4(HMT)</strain>
    </source>
</reference>
<proteinExistence type="predicted"/>
<dbReference type="InterPro" id="IPR036388">
    <property type="entry name" value="WH-like_DNA-bd_sf"/>
</dbReference>
<dbReference type="OrthoDB" id="6590756at2"/>
<evidence type="ECO:0000256" key="2">
    <source>
        <dbReference type="ARBA" id="ARBA00023125"/>
    </source>
</evidence>
<dbReference type="GO" id="GO:1901135">
    <property type="term" value="P:carbohydrate derivative metabolic process"/>
    <property type="evidence" value="ECO:0007669"/>
    <property type="project" value="InterPro"/>
</dbReference>
<dbReference type="GO" id="GO:0003700">
    <property type="term" value="F:DNA-binding transcription factor activity"/>
    <property type="evidence" value="ECO:0007669"/>
    <property type="project" value="InterPro"/>
</dbReference>
<dbReference type="InterPro" id="IPR046348">
    <property type="entry name" value="SIS_dom_sf"/>
</dbReference>
<evidence type="ECO:0000259" key="4">
    <source>
        <dbReference type="PROSITE" id="PS51071"/>
    </source>
</evidence>
<dbReference type="Proteomes" id="UP000011728">
    <property type="component" value="Chromosome"/>
</dbReference>
<dbReference type="RefSeq" id="WP_015394883.1">
    <property type="nucleotide sequence ID" value="NC_020291.1"/>
</dbReference>
<dbReference type="PATRIC" id="fig|931276.5.peg.4863"/>
<dbReference type="EMBL" id="CP004121">
    <property type="protein sequence ID" value="AGF58574.1"/>
    <property type="molecule type" value="Genomic_DNA"/>
</dbReference>
<dbReference type="InterPro" id="IPR009057">
    <property type="entry name" value="Homeodomain-like_sf"/>
</dbReference>
<dbReference type="InterPro" id="IPR001347">
    <property type="entry name" value="SIS_dom"/>
</dbReference>
<dbReference type="SUPFAM" id="SSF53697">
    <property type="entry name" value="SIS domain"/>
    <property type="match status" value="1"/>
</dbReference>
<dbReference type="PANTHER" id="PTHR30514:SF21">
    <property type="entry name" value="RPIR-FAMILY TRANSCRIPTIONAL REGULATOR"/>
    <property type="match status" value="1"/>
</dbReference>
<keyword evidence="1" id="KW-0805">Transcription regulation</keyword>
<dbReference type="HOGENOM" id="CLU_055769_4_1_9"/>
<dbReference type="SUPFAM" id="SSF46689">
    <property type="entry name" value="Homeodomain-like"/>
    <property type="match status" value="1"/>
</dbReference>
<dbReference type="AlphaFoldDB" id="M1MKW3"/>
<dbReference type="PROSITE" id="PS51071">
    <property type="entry name" value="HTH_RPIR"/>
    <property type="match status" value="1"/>
</dbReference>
<dbReference type="Gene3D" id="1.10.10.10">
    <property type="entry name" value="Winged helix-like DNA-binding domain superfamily/Winged helix DNA-binding domain"/>
    <property type="match status" value="1"/>
</dbReference>
<dbReference type="InterPro" id="IPR035472">
    <property type="entry name" value="RpiR-like_SIS"/>
</dbReference>
<gene>
    <name evidence="6" type="ORF">Cspa_c48210</name>
</gene>
<dbReference type="KEGG" id="csr:Cspa_c48210"/>
<feature type="domain" description="SIS" evidence="5">
    <location>
        <begin position="98"/>
        <end position="240"/>
    </location>
</feature>
<accession>M1MKW3</accession>
<name>M1MKW3_9CLOT</name>